<proteinExistence type="predicted"/>
<reference evidence="1" key="1">
    <citation type="submission" date="2014-02" db="EMBL/GenBank/DDBJ databases">
        <title>The Genome Sequence of Trichophyton rubrum (morphotype fischeri) CBS 288.86.</title>
        <authorList>
            <consortium name="The Broad Institute Genomics Platform"/>
            <person name="Cuomo C.A."/>
            <person name="White T.C."/>
            <person name="Graser Y."/>
            <person name="Martinez-Rossi N."/>
            <person name="Heitman J."/>
            <person name="Young S.K."/>
            <person name="Zeng Q."/>
            <person name="Gargeya S."/>
            <person name="Abouelleil A."/>
            <person name="Alvarado L."/>
            <person name="Chapman S.B."/>
            <person name="Gainer-Dewar J."/>
            <person name="Goldberg J."/>
            <person name="Griggs A."/>
            <person name="Gujja S."/>
            <person name="Hansen M."/>
            <person name="Howarth C."/>
            <person name="Imamovic A."/>
            <person name="Larimer J."/>
            <person name="Martinez D."/>
            <person name="Murphy C."/>
            <person name="Pearson M.D."/>
            <person name="Persinoti G."/>
            <person name="Poon T."/>
            <person name="Priest M."/>
            <person name="Roberts A.D."/>
            <person name="Saif S."/>
            <person name="Shea T.D."/>
            <person name="Sykes S.N."/>
            <person name="Wortman J."/>
            <person name="Nusbaum C."/>
            <person name="Birren B."/>
        </authorList>
    </citation>
    <scope>NUCLEOTIDE SEQUENCE [LARGE SCALE GENOMIC DNA]</scope>
    <source>
        <strain evidence="1">CBS 288.86</strain>
    </source>
</reference>
<accession>A0A022VN28</accession>
<dbReference type="OrthoDB" id="4207273at2759"/>
<evidence type="ECO:0000313" key="1">
    <source>
        <dbReference type="EMBL" id="EZF47138.1"/>
    </source>
</evidence>
<name>A0A022VN28_TRIRU</name>
<dbReference type="AlphaFoldDB" id="A0A022VN28"/>
<gene>
    <name evidence="1" type="ORF">H103_09004</name>
</gene>
<organism evidence="1">
    <name type="scientific">Trichophyton rubrum CBS 288.86</name>
    <dbReference type="NCBI Taxonomy" id="1215330"/>
    <lineage>
        <taxon>Eukaryota</taxon>
        <taxon>Fungi</taxon>
        <taxon>Dikarya</taxon>
        <taxon>Ascomycota</taxon>
        <taxon>Pezizomycotina</taxon>
        <taxon>Eurotiomycetes</taxon>
        <taxon>Eurotiomycetidae</taxon>
        <taxon>Onygenales</taxon>
        <taxon>Arthrodermataceae</taxon>
        <taxon>Trichophyton</taxon>
    </lineage>
</organism>
<dbReference type="HOGENOM" id="CLU_061242_0_0_1"/>
<dbReference type="Proteomes" id="UP000023758">
    <property type="component" value="Unassembled WGS sequence"/>
</dbReference>
<protein>
    <submittedName>
        <fullName evidence="1">Uncharacterized protein</fullName>
    </submittedName>
</protein>
<dbReference type="EMBL" id="KK207996">
    <property type="protein sequence ID" value="EZF47138.1"/>
    <property type="molecule type" value="Genomic_DNA"/>
</dbReference>
<sequence length="390" mass="44015">MFLRSVIPRIRRLSSSKSFLLLHARPPCIYMPLISSRVSHGLSVTAGTRCLRFYTPGNTKVMDMSTDDEFLSQEQRDQLFRGIFPADYSGEVISIKTNRAEYSRLFEAFEKSTNKRSQSAILKFDKTFHTTSIQLRQVSIHNCVISNVSAQLRKLMPLDPKRFSFMEDTETDDGLPDPDLQMVWLSNIGVIPVLAMEVGFSQPSLDLEMTIRNLLQKTSVKVGILVDIKESPSYKNPLRKEQNIEICKAAMQASTDKPELLIDQYCAGRELFSPVVLYGIQWVGELTAAVQVFGKDSVTGEVVARTPRVTFFGHPKPAKGIKQSGAPLYEAYPSLNTKFSDCVDSDDEAYNVDLALTWDDIRDDLYIAKRMLARKRCFAAVSRLKKEGKI</sequence>